<dbReference type="AlphaFoldDB" id="A0A0N0MGP5"/>
<sequence length="239" mass="26100">MAGARFFQNAVLYTRKRIAVTDNGVMQHPHTVLQQDIGAIGTLVPAHVPRMVKGVLHGKQCGRSPCGNPVKILGVALRLHQGFTPAIGASYKVGIFRGLAVEGRRQGLGRQSGDMVGAIGEIDAFLRVFTEFALRQPHHGTSMPHVVTRHDKFAIQRRDARPCIADAYMGHPAQATTTAEQEALGPVPHGQIDFKGNRRRDLPRDLAEFTLWGLEQGSLLAVNLGPHGMHKIYITQCLT</sequence>
<accession>A0A0N0MGP5</accession>
<reference evidence="1 2" key="1">
    <citation type="submission" date="2015-07" db="EMBL/GenBank/DDBJ databases">
        <title>Draft Genome Sequence of Komagataeibacter intermedius Strain AF2, Isolated from Kombucha Tea.</title>
        <authorList>
            <person name="Santos R.A."/>
            <person name="Berretta A.A."/>
            <person name="Barud H.S."/>
            <person name="Ribeiro S.J."/>
            <person name="Gonzalez-Garcia L.N."/>
            <person name="Zucchi T.D."/>
            <person name="Goldman G.H."/>
            <person name="Riano-Pachon D.M."/>
        </authorList>
    </citation>
    <scope>NUCLEOTIDE SEQUENCE [LARGE SCALE GENOMIC DNA]</scope>
    <source>
        <strain evidence="1 2">AF2</strain>
    </source>
</reference>
<gene>
    <name evidence="1" type="ORF">GLUCOINTEAF2_0203922</name>
</gene>
<organism evidence="1 2">
    <name type="scientific">Komagataeibacter intermedius AF2</name>
    <dbReference type="NCBI Taxonomy" id="1458464"/>
    <lineage>
        <taxon>Bacteria</taxon>
        <taxon>Pseudomonadati</taxon>
        <taxon>Pseudomonadota</taxon>
        <taxon>Alphaproteobacteria</taxon>
        <taxon>Acetobacterales</taxon>
        <taxon>Acetobacteraceae</taxon>
        <taxon>Komagataeibacter</taxon>
    </lineage>
</organism>
<dbReference type="EMBL" id="JUFX02000058">
    <property type="protein sequence ID" value="KPH88154.1"/>
    <property type="molecule type" value="Genomic_DNA"/>
</dbReference>
<dbReference type="Proteomes" id="UP000031553">
    <property type="component" value="Unassembled WGS sequence"/>
</dbReference>
<proteinExistence type="predicted"/>
<evidence type="ECO:0000313" key="1">
    <source>
        <dbReference type="EMBL" id="KPH88154.1"/>
    </source>
</evidence>
<comment type="caution">
    <text evidence="1">The sequence shown here is derived from an EMBL/GenBank/DDBJ whole genome shotgun (WGS) entry which is preliminary data.</text>
</comment>
<name>A0A0N0MGP5_9PROT</name>
<protein>
    <submittedName>
        <fullName evidence="1">Uncharacterized protein</fullName>
    </submittedName>
</protein>
<evidence type="ECO:0000313" key="2">
    <source>
        <dbReference type="Proteomes" id="UP000031553"/>
    </source>
</evidence>